<name>A0A8S3PUY2_MYTED</name>
<reference evidence="5" key="1">
    <citation type="submission" date="2021-03" db="EMBL/GenBank/DDBJ databases">
        <authorList>
            <person name="Bekaert M."/>
        </authorList>
    </citation>
    <scope>NUCLEOTIDE SEQUENCE</scope>
</reference>
<keyword evidence="6" id="KW-1185">Reference proteome</keyword>
<accession>A0A8S3PUY2</accession>
<evidence type="ECO:0000259" key="4">
    <source>
        <dbReference type="Pfam" id="PF00589"/>
    </source>
</evidence>
<dbReference type="GO" id="GO:0006310">
    <property type="term" value="P:DNA recombination"/>
    <property type="evidence" value="ECO:0007669"/>
    <property type="project" value="UniProtKB-KW"/>
</dbReference>
<evidence type="ECO:0000313" key="6">
    <source>
        <dbReference type="Proteomes" id="UP000683360"/>
    </source>
</evidence>
<evidence type="ECO:0000256" key="3">
    <source>
        <dbReference type="SAM" id="Phobius"/>
    </source>
</evidence>
<evidence type="ECO:0000313" key="5">
    <source>
        <dbReference type="EMBL" id="CAG2187505.1"/>
    </source>
</evidence>
<dbReference type="PANTHER" id="PTHR34605:SF3">
    <property type="entry name" value="P CELL-TYPE AGGLUTINATION PROTEIN MAP4-LIKE-RELATED"/>
    <property type="match status" value="1"/>
</dbReference>
<dbReference type="InterPro" id="IPR036514">
    <property type="entry name" value="SGNH_hydro_sf"/>
</dbReference>
<feature type="transmembrane region" description="Helical" evidence="3">
    <location>
        <begin position="6"/>
        <end position="25"/>
    </location>
</feature>
<evidence type="ECO:0000256" key="1">
    <source>
        <dbReference type="ARBA" id="ARBA00023125"/>
    </source>
</evidence>
<dbReference type="InterPro" id="IPR052925">
    <property type="entry name" value="Phage_Integrase-like_Recomb"/>
</dbReference>
<dbReference type="SUPFAM" id="SSF47823">
    <property type="entry name" value="lambda integrase-like, N-terminal domain"/>
    <property type="match status" value="1"/>
</dbReference>
<dbReference type="GO" id="GO:0015074">
    <property type="term" value="P:DNA integration"/>
    <property type="evidence" value="ECO:0007669"/>
    <property type="project" value="InterPro"/>
</dbReference>
<sequence>MDATVVIIDVFILLFGLMFQVLPINCSLSNTNKISPAGLIFASDGIFPSYLHSVIYLPPAPELPQISTAALLLVSDKTVKFCRVLTGPRKLAFLNLYMFSNNIANLPLVSSLIESSIAPSTLQIYQRGQALFYEFRSLYGLMNTWPIPLCELLSFIAYLFKKKLAHSTINCYVTGLGFFSKANNYEDITQKFVVRKLLEGIKRSRPKKNDLRLPITRDMLKSIIFSLDCVCKSRFELSLFKAAFSLAFHGLFRVGELVVTNSLQSHTLQLSDIHILSGLLQVCIPSSKTDQLGKGSNIWIYPQSDLNICPVNLVSEFIKLRPPVLGPLFCHFDGSPLSRYQFVTLLKKAIDLSGIDQTRYSSHSFRIGAATTLSMDGVSDSEIMRLGRWSSNAYKGIVGDPVNVWIVGSSIVKHAFVTARDRPGGVNLGLGRLNASFWWQGKGGMIVRHVKAQLRTMKKYEDPPQFLLLHVGGNDLGNSKVGFLRNEIKNMIRWIMKEFPTSKLVWSQILTRLKWRYSNDHKAMDLCRYRINNSIAAFIVSCGGYYVKHPDIHADQKFFQSDGVHLSSLGNELWLNVLQGAMEHFIQNKDCASTFPC</sequence>
<dbReference type="Pfam" id="PF00589">
    <property type="entry name" value="Phage_integrase"/>
    <property type="match status" value="1"/>
</dbReference>
<dbReference type="InterPro" id="IPR010998">
    <property type="entry name" value="Integrase_recombinase_N"/>
</dbReference>
<organism evidence="5 6">
    <name type="scientific">Mytilus edulis</name>
    <name type="common">Blue mussel</name>
    <dbReference type="NCBI Taxonomy" id="6550"/>
    <lineage>
        <taxon>Eukaryota</taxon>
        <taxon>Metazoa</taxon>
        <taxon>Spiralia</taxon>
        <taxon>Lophotrochozoa</taxon>
        <taxon>Mollusca</taxon>
        <taxon>Bivalvia</taxon>
        <taxon>Autobranchia</taxon>
        <taxon>Pteriomorphia</taxon>
        <taxon>Mytilida</taxon>
        <taxon>Mytiloidea</taxon>
        <taxon>Mytilidae</taxon>
        <taxon>Mytilinae</taxon>
        <taxon>Mytilus</taxon>
    </lineage>
</organism>
<dbReference type="InterPro" id="IPR011010">
    <property type="entry name" value="DNA_brk_join_enz"/>
</dbReference>
<proteinExistence type="predicted"/>
<dbReference type="GO" id="GO:0003677">
    <property type="term" value="F:DNA binding"/>
    <property type="evidence" value="ECO:0007669"/>
    <property type="project" value="UniProtKB-KW"/>
</dbReference>
<keyword evidence="2" id="KW-0233">DNA recombination</keyword>
<dbReference type="PANTHER" id="PTHR34605">
    <property type="entry name" value="PHAGE_INTEGRASE DOMAIN-CONTAINING PROTEIN"/>
    <property type="match status" value="1"/>
</dbReference>
<keyword evidence="3" id="KW-1133">Transmembrane helix</keyword>
<dbReference type="InterPro" id="IPR002104">
    <property type="entry name" value="Integrase_catalytic"/>
</dbReference>
<dbReference type="InterPro" id="IPR013762">
    <property type="entry name" value="Integrase-like_cat_sf"/>
</dbReference>
<dbReference type="Gene3D" id="1.10.443.10">
    <property type="entry name" value="Intergrase catalytic core"/>
    <property type="match status" value="1"/>
</dbReference>
<keyword evidence="1" id="KW-0238">DNA-binding</keyword>
<evidence type="ECO:0000256" key="2">
    <source>
        <dbReference type="ARBA" id="ARBA00023172"/>
    </source>
</evidence>
<protein>
    <recommendedName>
        <fullName evidence="4">Tyr recombinase domain-containing protein</fullName>
    </recommendedName>
</protein>
<dbReference type="OrthoDB" id="6069408at2759"/>
<dbReference type="AlphaFoldDB" id="A0A8S3PUY2"/>
<dbReference type="SUPFAM" id="SSF52266">
    <property type="entry name" value="SGNH hydrolase"/>
    <property type="match status" value="1"/>
</dbReference>
<dbReference type="Gene3D" id="1.10.150.130">
    <property type="match status" value="1"/>
</dbReference>
<feature type="domain" description="Tyr recombinase" evidence="4">
    <location>
        <begin position="241"/>
        <end position="392"/>
    </location>
</feature>
<dbReference type="EMBL" id="CAJPWZ010000170">
    <property type="protein sequence ID" value="CAG2187505.1"/>
    <property type="molecule type" value="Genomic_DNA"/>
</dbReference>
<keyword evidence="3" id="KW-0812">Transmembrane</keyword>
<comment type="caution">
    <text evidence="5">The sequence shown here is derived from an EMBL/GenBank/DDBJ whole genome shotgun (WGS) entry which is preliminary data.</text>
</comment>
<gene>
    <name evidence="5" type="ORF">MEDL_2956</name>
</gene>
<dbReference type="SUPFAM" id="SSF56349">
    <property type="entry name" value="DNA breaking-rejoining enzymes"/>
    <property type="match status" value="1"/>
</dbReference>
<dbReference type="Proteomes" id="UP000683360">
    <property type="component" value="Unassembled WGS sequence"/>
</dbReference>
<dbReference type="Gene3D" id="3.40.50.1110">
    <property type="entry name" value="SGNH hydrolase"/>
    <property type="match status" value="1"/>
</dbReference>
<keyword evidence="3" id="KW-0472">Membrane</keyword>